<proteinExistence type="predicted"/>
<dbReference type="RefSeq" id="WP_118662581.1">
    <property type="nucleotide sequence ID" value="NZ_JACOOX010000004.1"/>
</dbReference>
<dbReference type="Gene3D" id="3.40.50.1820">
    <property type="entry name" value="alpha/beta hydrolase"/>
    <property type="match status" value="1"/>
</dbReference>
<dbReference type="PANTHER" id="PTHR48081">
    <property type="entry name" value="AB HYDROLASE SUPERFAMILY PROTEIN C4A8.06C"/>
    <property type="match status" value="1"/>
</dbReference>
<keyword evidence="1 3" id="KW-0378">Hydrolase</keyword>
<comment type="caution">
    <text evidence="3">The sequence shown here is derived from an EMBL/GenBank/DDBJ whole genome shotgun (WGS) entry which is preliminary data.</text>
</comment>
<dbReference type="GO" id="GO:0016787">
    <property type="term" value="F:hydrolase activity"/>
    <property type="evidence" value="ECO:0007669"/>
    <property type="project" value="UniProtKB-KW"/>
</dbReference>
<dbReference type="Proteomes" id="UP000615234">
    <property type="component" value="Unassembled WGS sequence"/>
</dbReference>
<dbReference type="Pfam" id="PF07859">
    <property type="entry name" value="Abhydrolase_3"/>
    <property type="match status" value="1"/>
</dbReference>
<dbReference type="InterPro" id="IPR029058">
    <property type="entry name" value="AB_hydrolase_fold"/>
</dbReference>
<evidence type="ECO:0000259" key="2">
    <source>
        <dbReference type="Pfam" id="PF07859"/>
    </source>
</evidence>
<dbReference type="InterPro" id="IPR013094">
    <property type="entry name" value="AB_hydrolase_3"/>
</dbReference>
<sequence length="305" mass="33966">MGIQIREAKSEEMQKNIRTVKQMTKGMGFDENMGKVNWSFIRVISNFGYQFMPKEKGVKYKKIRLDNVKAVVSEYGQANSENIIMYIHGGGFVSGSASSSKGYSSMLAKYSGYKVIAIDYSLAPEHSFPKGFDDCYNAFCEIVRLYPNTKITLVGESAGANLCLALALKTKEMGKVACVLVHSPIIDFTGGIDRSEYRIDDFTVKEGCLKPLNEIYVGDNMADNPYISPLFGDFHGFPPTFITCDSNETLYADAKALYQKCEQVGVDVELVEVKGTFHAFATIGTGTPETKQILEENIMFMKKYI</sequence>
<keyword evidence="4" id="KW-1185">Reference proteome</keyword>
<dbReference type="EMBL" id="JACOOX010000004">
    <property type="protein sequence ID" value="MBC5663004.1"/>
    <property type="molecule type" value="Genomic_DNA"/>
</dbReference>
<reference evidence="3 4" key="1">
    <citation type="submission" date="2020-08" db="EMBL/GenBank/DDBJ databases">
        <title>Genome public.</title>
        <authorList>
            <person name="Liu C."/>
            <person name="Sun Q."/>
        </authorList>
    </citation>
    <scope>NUCLEOTIDE SEQUENCE [LARGE SCALE GENOMIC DNA]</scope>
    <source>
        <strain evidence="3 4">NSJ-10</strain>
    </source>
</reference>
<evidence type="ECO:0000313" key="4">
    <source>
        <dbReference type="Proteomes" id="UP000615234"/>
    </source>
</evidence>
<dbReference type="PANTHER" id="PTHR48081:SF8">
    <property type="entry name" value="ALPHA_BETA HYDROLASE FOLD-3 DOMAIN-CONTAINING PROTEIN-RELATED"/>
    <property type="match status" value="1"/>
</dbReference>
<name>A0A8I0APP3_9FIRM</name>
<feature type="domain" description="Alpha/beta hydrolase fold-3" evidence="2">
    <location>
        <begin position="84"/>
        <end position="281"/>
    </location>
</feature>
<gene>
    <name evidence="3" type="ORF">H8S09_08880</name>
</gene>
<evidence type="ECO:0000313" key="3">
    <source>
        <dbReference type="EMBL" id="MBC5663004.1"/>
    </source>
</evidence>
<dbReference type="SUPFAM" id="SSF53474">
    <property type="entry name" value="alpha/beta-Hydrolases"/>
    <property type="match status" value="1"/>
</dbReference>
<evidence type="ECO:0000256" key="1">
    <source>
        <dbReference type="ARBA" id="ARBA00022801"/>
    </source>
</evidence>
<organism evidence="3 4">
    <name type="scientific">Coprococcus hominis</name>
    <name type="common">ex Liu et al. 2022</name>
    <dbReference type="NCBI Taxonomy" id="2763039"/>
    <lineage>
        <taxon>Bacteria</taxon>
        <taxon>Bacillati</taxon>
        <taxon>Bacillota</taxon>
        <taxon>Clostridia</taxon>
        <taxon>Lachnospirales</taxon>
        <taxon>Lachnospiraceae</taxon>
        <taxon>Coprococcus</taxon>
    </lineage>
</organism>
<dbReference type="AlphaFoldDB" id="A0A8I0APP3"/>
<accession>A0A8I0APP3</accession>
<protein>
    <submittedName>
        <fullName evidence="3">Alpha/beta hydrolase</fullName>
    </submittedName>
</protein>
<dbReference type="InterPro" id="IPR050300">
    <property type="entry name" value="GDXG_lipolytic_enzyme"/>
</dbReference>